<feature type="domain" description="Cytochrome b561" evidence="8">
    <location>
        <begin position="1"/>
        <end position="180"/>
    </location>
</feature>
<evidence type="ECO:0000256" key="6">
    <source>
        <dbReference type="ARBA" id="ARBA00023136"/>
    </source>
</evidence>
<keyword evidence="20" id="KW-1185">Reference proteome</keyword>
<evidence type="ECO:0000259" key="8">
    <source>
        <dbReference type="PROSITE" id="PS50939"/>
    </source>
</evidence>
<feature type="transmembrane region" description="Helical" evidence="7">
    <location>
        <begin position="88"/>
        <end position="110"/>
    </location>
</feature>
<dbReference type="CDD" id="cd08760">
    <property type="entry name" value="Cyt_b561_FRRS1_like"/>
    <property type="match status" value="1"/>
</dbReference>
<evidence type="ECO:0000313" key="18">
    <source>
        <dbReference type="EMBL" id="CAF4776913.1"/>
    </source>
</evidence>
<dbReference type="Proteomes" id="UP000663873">
    <property type="component" value="Unassembled WGS sequence"/>
</dbReference>
<dbReference type="EMBL" id="CAJNXB010005310">
    <property type="protein sequence ID" value="CAF3418326.1"/>
    <property type="molecule type" value="Genomic_DNA"/>
</dbReference>
<proteinExistence type="predicted"/>
<dbReference type="EMBL" id="CAJNYV010002681">
    <property type="protein sequence ID" value="CAF3493111.1"/>
    <property type="molecule type" value="Genomic_DNA"/>
</dbReference>
<keyword evidence="2" id="KW-0813">Transport</keyword>
<evidence type="ECO:0000313" key="15">
    <source>
        <dbReference type="EMBL" id="CAF4320458.1"/>
    </source>
</evidence>
<reference evidence="10" key="1">
    <citation type="submission" date="2021-02" db="EMBL/GenBank/DDBJ databases">
        <authorList>
            <person name="Nowell W R."/>
        </authorList>
    </citation>
    <scope>NUCLEOTIDE SEQUENCE</scope>
</reference>
<evidence type="ECO:0000313" key="9">
    <source>
        <dbReference type="EMBL" id="CAF3406920.1"/>
    </source>
</evidence>
<dbReference type="Proteomes" id="UP000663848">
    <property type="component" value="Unassembled WGS sequence"/>
</dbReference>
<evidence type="ECO:0000256" key="3">
    <source>
        <dbReference type="ARBA" id="ARBA00022692"/>
    </source>
</evidence>
<evidence type="ECO:0000313" key="16">
    <source>
        <dbReference type="EMBL" id="CAF4373598.1"/>
    </source>
</evidence>
<dbReference type="SMART" id="SM00665">
    <property type="entry name" value="B561"/>
    <property type="match status" value="1"/>
</dbReference>
<evidence type="ECO:0000256" key="2">
    <source>
        <dbReference type="ARBA" id="ARBA00022448"/>
    </source>
</evidence>
<evidence type="ECO:0000256" key="1">
    <source>
        <dbReference type="ARBA" id="ARBA00004370"/>
    </source>
</evidence>
<dbReference type="Proteomes" id="UP000663833">
    <property type="component" value="Unassembled WGS sequence"/>
</dbReference>
<dbReference type="GO" id="GO:0016020">
    <property type="term" value="C:membrane"/>
    <property type="evidence" value="ECO:0007669"/>
    <property type="project" value="UniProtKB-SubCell"/>
</dbReference>
<dbReference type="EMBL" id="CAJNYD010002246">
    <property type="protein sequence ID" value="CAF3406920.1"/>
    <property type="molecule type" value="Genomic_DNA"/>
</dbReference>
<dbReference type="EMBL" id="CAJOBP010000645">
    <property type="protein sequence ID" value="CAF4204243.1"/>
    <property type="molecule type" value="Genomic_DNA"/>
</dbReference>
<name>A0A818AK19_9BILA</name>
<feature type="transmembrane region" description="Helical" evidence="7">
    <location>
        <begin position="145"/>
        <end position="166"/>
    </location>
</feature>
<dbReference type="EMBL" id="CAJOBQ010000296">
    <property type="protein sequence ID" value="CAF4320458.1"/>
    <property type="molecule type" value="Genomic_DNA"/>
</dbReference>
<evidence type="ECO:0000256" key="4">
    <source>
        <dbReference type="ARBA" id="ARBA00022982"/>
    </source>
</evidence>
<keyword evidence="4" id="KW-0249">Electron transport</keyword>
<gene>
    <name evidence="13" type="ORF">FME351_LOCUS16688</name>
    <name evidence="10" type="ORF">GRG538_LOCUS10649</name>
    <name evidence="16" type="ORF">HFQ381_LOCUS18235</name>
    <name evidence="12" type="ORF">KIK155_LOCUS15286</name>
    <name evidence="9" type="ORF">LUA448_LOCUS18135</name>
    <name evidence="17" type="ORF">QYT958_LOCUS2895</name>
    <name evidence="11" type="ORF">TIS948_LOCUS29234</name>
    <name evidence="18" type="ORF">TOA249_LOCUS21920</name>
    <name evidence="15" type="ORF">TSG867_LOCUS7519</name>
    <name evidence="14" type="ORF">UJA718_LOCUS6740</name>
</gene>
<dbReference type="Proteomes" id="UP000663838">
    <property type="component" value="Unassembled WGS sequence"/>
</dbReference>
<keyword evidence="3 7" id="KW-0812">Transmembrane</keyword>
<dbReference type="InterPro" id="IPR006593">
    <property type="entry name" value="Cyt_b561/ferric_Rdtase_TM"/>
</dbReference>
<feature type="transmembrane region" description="Helical" evidence="7">
    <location>
        <begin position="6"/>
        <end position="30"/>
    </location>
</feature>
<dbReference type="Proteomes" id="UP000663872">
    <property type="component" value="Unassembled WGS sequence"/>
</dbReference>
<evidence type="ECO:0000313" key="11">
    <source>
        <dbReference type="EMBL" id="CAF3418326.1"/>
    </source>
</evidence>
<feature type="transmembrane region" description="Helical" evidence="7">
    <location>
        <begin position="220"/>
        <end position="241"/>
    </location>
</feature>
<evidence type="ECO:0000313" key="14">
    <source>
        <dbReference type="EMBL" id="CAF4204243.1"/>
    </source>
</evidence>
<keyword evidence="5 7" id="KW-1133">Transmembrane helix</keyword>
<evidence type="ECO:0000313" key="20">
    <source>
        <dbReference type="Proteomes" id="UP000663873"/>
    </source>
</evidence>
<protein>
    <recommendedName>
        <fullName evidence="8">Cytochrome b561 domain-containing protein</fullName>
    </recommendedName>
</protein>
<comment type="subcellular location">
    <subcellularLocation>
        <location evidence="1">Membrane</location>
    </subcellularLocation>
</comment>
<feature type="transmembrane region" description="Helical" evidence="7">
    <location>
        <begin position="51"/>
        <end position="76"/>
    </location>
</feature>
<organism evidence="10 19">
    <name type="scientific">Rotaria socialis</name>
    <dbReference type="NCBI Taxonomy" id="392032"/>
    <lineage>
        <taxon>Eukaryota</taxon>
        <taxon>Metazoa</taxon>
        <taxon>Spiralia</taxon>
        <taxon>Gnathifera</taxon>
        <taxon>Rotifera</taxon>
        <taxon>Eurotatoria</taxon>
        <taxon>Bdelloidea</taxon>
        <taxon>Philodinida</taxon>
        <taxon>Philodinidae</taxon>
        <taxon>Rotaria</taxon>
    </lineage>
</organism>
<dbReference type="Proteomes" id="UP000663862">
    <property type="component" value="Unassembled WGS sequence"/>
</dbReference>
<dbReference type="EMBL" id="CAJOBS010001944">
    <property type="protein sequence ID" value="CAF4776913.1"/>
    <property type="molecule type" value="Genomic_DNA"/>
</dbReference>
<comment type="caution">
    <text evidence="10">The sequence shown here is derived from an EMBL/GenBank/DDBJ whole genome shotgun (WGS) entry which is preliminary data.</text>
</comment>
<dbReference type="Proteomes" id="UP000663869">
    <property type="component" value="Unassembled WGS sequence"/>
</dbReference>
<feature type="transmembrane region" description="Helical" evidence="7">
    <location>
        <begin position="122"/>
        <end position="139"/>
    </location>
</feature>
<evidence type="ECO:0000313" key="10">
    <source>
        <dbReference type="EMBL" id="CAF3408130.1"/>
    </source>
</evidence>
<evidence type="ECO:0000313" key="17">
    <source>
        <dbReference type="EMBL" id="CAF4479264.1"/>
    </source>
</evidence>
<dbReference type="EMBL" id="CAJNYT010001395">
    <property type="protein sequence ID" value="CAF3408130.1"/>
    <property type="molecule type" value="Genomic_DNA"/>
</dbReference>
<evidence type="ECO:0000313" key="19">
    <source>
        <dbReference type="Proteomes" id="UP000663872"/>
    </source>
</evidence>
<dbReference type="Proteomes" id="UP000663851">
    <property type="component" value="Unassembled WGS sequence"/>
</dbReference>
<dbReference type="PROSITE" id="PS50939">
    <property type="entry name" value="CYTOCHROME_B561"/>
    <property type="match status" value="1"/>
</dbReference>
<accession>A0A818AK19</accession>
<dbReference type="OrthoDB" id="2419613at2759"/>
<evidence type="ECO:0000256" key="5">
    <source>
        <dbReference type="ARBA" id="ARBA00022989"/>
    </source>
</evidence>
<dbReference type="Gene3D" id="1.20.120.1770">
    <property type="match status" value="1"/>
</dbReference>
<keyword evidence="6 7" id="KW-0472">Membrane</keyword>
<dbReference type="EMBL" id="CAJOBR010000195">
    <property type="protein sequence ID" value="CAF4479264.1"/>
    <property type="molecule type" value="Genomic_DNA"/>
</dbReference>
<dbReference type="EMBL" id="CAJOBO010001397">
    <property type="protein sequence ID" value="CAF4373598.1"/>
    <property type="molecule type" value="Genomic_DNA"/>
</dbReference>
<dbReference type="Proteomes" id="UP000663825">
    <property type="component" value="Unassembled WGS sequence"/>
</dbReference>
<evidence type="ECO:0000313" key="12">
    <source>
        <dbReference type="EMBL" id="CAF3493111.1"/>
    </source>
</evidence>
<sequence>MAVTLVQAHAMAMILSMMTFGSTGIFMARYGRSLRFGAYKQLLGKAVWFQIHRFFLSISSLLILVGFLFILVWAGGKWVNPQLLGLRLFAHSIMGGTIVCCAMIQIWLTLYRCNPNSRFRYIFDWSHRIVGLLAFILSIPTIFLVLRLIAIVSIWAAWIVIVVMICEKIEHKRRVSAASMANNIQQCDRNQETMNTNIRPDIEAGTHTTVVNQYHNQIKLLLFLIHLLISITLSILLIVFVCQ</sequence>
<dbReference type="EMBL" id="CAJNYU010002049">
    <property type="protein sequence ID" value="CAF3499456.1"/>
    <property type="molecule type" value="Genomic_DNA"/>
</dbReference>
<evidence type="ECO:0000256" key="7">
    <source>
        <dbReference type="SAM" id="Phobius"/>
    </source>
</evidence>
<evidence type="ECO:0000313" key="13">
    <source>
        <dbReference type="EMBL" id="CAF3499456.1"/>
    </source>
</evidence>
<dbReference type="AlphaFoldDB" id="A0A818AK19"/>
<dbReference type="Proteomes" id="UP000663865">
    <property type="component" value="Unassembled WGS sequence"/>
</dbReference>